<proteinExistence type="predicted"/>
<dbReference type="InterPro" id="IPR016181">
    <property type="entry name" value="Acyl_CoA_acyltransferase"/>
</dbReference>
<feature type="domain" description="N-acetyltransferase" evidence="4">
    <location>
        <begin position="58"/>
        <end position="205"/>
    </location>
</feature>
<evidence type="ECO:0000313" key="5">
    <source>
        <dbReference type="EMBL" id="PQA86687.1"/>
    </source>
</evidence>
<evidence type="ECO:0000256" key="3">
    <source>
        <dbReference type="SAM" id="MobiDB-lite"/>
    </source>
</evidence>
<dbReference type="InterPro" id="IPR000182">
    <property type="entry name" value="GNAT_dom"/>
</dbReference>
<dbReference type="GO" id="GO:0016747">
    <property type="term" value="F:acyltransferase activity, transferring groups other than amino-acyl groups"/>
    <property type="evidence" value="ECO:0007669"/>
    <property type="project" value="InterPro"/>
</dbReference>
<dbReference type="AlphaFoldDB" id="A0A2S7K2G0"/>
<dbReference type="InterPro" id="IPR050832">
    <property type="entry name" value="Bact_Acetyltransf"/>
</dbReference>
<evidence type="ECO:0000256" key="1">
    <source>
        <dbReference type="ARBA" id="ARBA00022679"/>
    </source>
</evidence>
<accession>A0A2S7K2G0</accession>
<dbReference type="PANTHER" id="PTHR43877">
    <property type="entry name" value="AMINOALKYLPHOSPHONATE N-ACETYLTRANSFERASE-RELATED-RELATED"/>
    <property type="match status" value="1"/>
</dbReference>
<comment type="caution">
    <text evidence="5">The sequence shown here is derived from an EMBL/GenBank/DDBJ whole genome shotgun (WGS) entry which is preliminary data.</text>
</comment>
<dbReference type="EMBL" id="PJCH01000011">
    <property type="protein sequence ID" value="PQA86687.1"/>
    <property type="molecule type" value="Genomic_DNA"/>
</dbReference>
<keyword evidence="6" id="KW-1185">Reference proteome</keyword>
<dbReference type="Proteomes" id="UP000239504">
    <property type="component" value="Unassembled WGS sequence"/>
</dbReference>
<reference evidence="5 6" key="1">
    <citation type="submission" date="2017-12" db="EMBL/GenBank/DDBJ databases">
        <authorList>
            <person name="Hurst M.R.H."/>
        </authorList>
    </citation>
    <scope>NUCLEOTIDE SEQUENCE [LARGE SCALE GENOMIC DNA]</scope>
    <source>
        <strain evidence="5 6">SY-3-19</strain>
    </source>
</reference>
<gene>
    <name evidence="5" type="ORF">CW354_14415</name>
</gene>
<dbReference type="OrthoDB" id="275336at2"/>
<feature type="region of interest" description="Disordered" evidence="3">
    <location>
        <begin position="1"/>
        <end position="20"/>
    </location>
</feature>
<dbReference type="PROSITE" id="PS51186">
    <property type="entry name" value="GNAT"/>
    <property type="match status" value="1"/>
</dbReference>
<name>A0A2S7K2G0_9PROT</name>
<protein>
    <submittedName>
        <fullName evidence="5">N-acetyltransferase</fullName>
    </submittedName>
</protein>
<dbReference type="Gene3D" id="3.40.630.30">
    <property type="match status" value="1"/>
</dbReference>
<evidence type="ECO:0000313" key="6">
    <source>
        <dbReference type="Proteomes" id="UP000239504"/>
    </source>
</evidence>
<dbReference type="SUPFAM" id="SSF55729">
    <property type="entry name" value="Acyl-CoA N-acyltransferases (Nat)"/>
    <property type="match status" value="1"/>
</dbReference>
<dbReference type="CDD" id="cd04301">
    <property type="entry name" value="NAT_SF"/>
    <property type="match status" value="1"/>
</dbReference>
<keyword evidence="2" id="KW-0012">Acyltransferase</keyword>
<keyword evidence="1 5" id="KW-0808">Transferase</keyword>
<evidence type="ECO:0000256" key="2">
    <source>
        <dbReference type="ARBA" id="ARBA00023315"/>
    </source>
</evidence>
<dbReference type="Pfam" id="PF00583">
    <property type="entry name" value="Acetyltransf_1"/>
    <property type="match status" value="1"/>
</dbReference>
<sequence>MTAPGANGETKDMTTSYSPLSLTPERQDRIAVTITYLELTARTPLPPLSPPGQKMKLALMRAENPPVHFYRYLYDLVGAPYNWVSRRKIGDEELAAIIQDEDVYLYVLYAGGVPAGMAEIDARDRRVHELKFFGLTPDFTGRGLGRYFLANVIDLAWSHGPETLRLETCTLDHPAALPLYQRLGFSVIDRRSGYVERYNPENSPG</sequence>
<evidence type="ECO:0000259" key="4">
    <source>
        <dbReference type="PROSITE" id="PS51186"/>
    </source>
</evidence>
<organism evidence="5 6">
    <name type="scientific">Hyphococcus luteus</name>
    <dbReference type="NCBI Taxonomy" id="2058213"/>
    <lineage>
        <taxon>Bacteria</taxon>
        <taxon>Pseudomonadati</taxon>
        <taxon>Pseudomonadota</taxon>
        <taxon>Alphaproteobacteria</taxon>
        <taxon>Parvularculales</taxon>
        <taxon>Parvularculaceae</taxon>
        <taxon>Hyphococcus</taxon>
    </lineage>
</organism>